<evidence type="ECO:0008006" key="4">
    <source>
        <dbReference type="Google" id="ProtNLM"/>
    </source>
</evidence>
<dbReference type="Proteomes" id="UP000055590">
    <property type="component" value="Chromosome"/>
</dbReference>
<protein>
    <recommendedName>
        <fullName evidence="4">Squalene cyclase C-terminal domain-containing protein</fullName>
    </recommendedName>
</protein>
<feature type="chain" id="PRO_5005465441" description="Squalene cyclase C-terminal domain-containing protein" evidence="1">
    <location>
        <begin position="18"/>
        <end position="430"/>
    </location>
</feature>
<evidence type="ECO:0000313" key="3">
    <source>
        <dbReference type="Proteomes" id="UP000055590"/>
    </source>
</evidence>
<dbReference type="InterPro" id="IPR008928">
    <property type="entry name" value="6-hairpin_glycosidase_sf"/>
</dbReference>
<proteinExistence type="predicted"/>
<organism evidence="2 3">
    <name type="scientific">Vulgatibacter incomptus</name>
    <dbReference type="NCBI Taxonomy" id="1391653"/>
    <lineage>
        <taxon>Bacteria</taxon>
        <taxon>Pseudomonadati</taxon>
        <taxon>Myxococcota</taxon>
        <taxon>Myxococcia</taxon>
        <taxon>Myxococcales</taxon>
        <taxon>Cystobacterineae</taxon>
        <taxon>Vulgatibacteraceae</taxon>
        <taxon>Vulgatibacter</taxon>
    </lineage>
</organism>
<dbReference type="STRING" id="1391653.AKJ08_2217"/>
<evidence type="ECO:0000313" key="2">
    <source>
        <dbReference type="EMBL" id="AKU91830.1"/>
    </source>
</evidence>
<dbReference type="AlphaFoldDB" id="A0A0K1PE85"/>
<accession>A0A0K1PE85</accession>
<dbReference type="EMBL" id="CP012332">
    <property type="protein sequence ID" value="AKU91830.1"/>
    <property type="molecule type" value="Genomic_DNA"/>
</dbReference>
<sequence>MKFFILLLAMALTSSCASIRSIGLGGPSSDPVVEAWSSLPLRPFDTTLVYDAEGNERQLVWPDGAPSGELVLGFPDPLRFEGAPPGFERMAGRSFLYDDALLAIARVGADDRPGASRVLAALAALQLPDGAWGFSVDGSDGFYDSGYVRSGVVAFVVYAFAKYAARYADESEPWVREAALSGGRWLLAQRDPWSGLIRAGKGWWGQNGSSFSALHIADYAATEHQIDAFFACAALASIDPAGPWSDAATELRERAVRYLWLPDAGRFALGLNSGAIDPASALDASGSWGALFLLACGQVDDAARALEWVERMHRIGGPDWRGYRPYLEGPEVWFVEGSAAIALASHRLAPGAPGALEDLARLDALARSHGFPLVYSTAWAPNFPLTPAAAPTLWYLLIRAELESAKAPFFWSECPAPLSTMGFKPSRSSD</sequence>
<reference evidence="2 3" key="1">
    <citation type="submission" date="2015-08" db="EMBL/GenBank/DDBJ databases">
        <authorList>
            <person name="Babu N.S."/>
            <person name="Beckwith C.J."/>
            <person name="Beseler K.G."/>
            <person name="Brison A."/>
            <person name="Carone J.V."/>
            <person name="Caskin T.P."/>
            <person name="Diamond M."/>
            <person name="Durham M.E."/>
            <person name="Foxe J.M."/>
            <person name="Go M."/>
            <person name="Henderson B.A."/>
            <person name="Jones I.B."/>
            <person name="McGettigan J.A."/>
            <person name="Micheletti S.J."/>
            <person name="Nasrallah M.E."/>
            <person name="Ortiz D."/>
            <person name="Piller C.R."/>
            <person name="Privatt S.R."/>
            <person name="Schneider S.L."/>
            <person name="Sharp S."/>
            <person name="Smith T.C."/>
            <person name="Stanton J.D."/>
            <person name="Ullery H.E."/>
            <person name="Wilson R.J."/>
            <person name="Serrano M.G."/>
            <person name="Buck G."/>
            <person name="Lee V."/>
            <person name="Wang Y."/>
            <person name="Carvalho R."/>
            <person name="Voegtly L."/>
            <person name="Shi R."/>
            <person name="Duckworth R."/>
            <person name="Johnson A."/>
            <person name="Loviza R."/>
            <person name="Walstead R."/>
            <person name="Shah Z."/>
            <person name="Kiflezghi M."/>
            <person name="Wade K."/>
            <person name="Ball S.L."/>
            <person name="Bradley K.W."/>
            <person name="Asai D.J."/>
            <person name="Bowman C.A."/>
            <person name="Russell D.A."/>
            <person name="Pope W.H."/>
            <person name="Jacobs-Sera D."/>
            <person name="Hendrix R.W."/>
            <person name="Hatfull G.F."/>
        </authorList>
    </citation>
    <scope>NUCLEOTIDE SEQUENCE [LARGE SCALE GENOMIC DNA]</scope>
    <source>
        <strain evidence="2 3">DSM 27710</strain>
    </source>
</reference>
<gene>
    <name evidence="2" type="ORF">AKJ08_2217</name>
</gene>
<keyword evidence="3" id="KW-1185">Reference proteome</keyword>
<dbReference type="PROSITE" id="PS51257">
    <property type="entry name" value="PROKAR_LIPOPROTEIN"/>
    <property type="match status" value="1"/>
</dbReference>
<dbReference type="SUPFAM" id="SSF48208">
    <property type="entry name" value="Six-hairpin glycosidases"/>
    <property type="match status" value="1"/>
</dbReference>
<dbReference type="KEGG" id="vin:AKJ08_2217"/>
<feature type="signal peptide" evidence="1">
    <location>
        <begin position="1"/>
        <end position="17"/>
    </location>
</feature>
<keyword evidence="1" id="KW-0732">Signal</keyword>
<name>A0A0K1PE85_9BACT</name>
<dbReference type="GO" id="GO:0005975">
    <property type="term" value="P:carbohydrate metabolic process"/>
    <property type="evidence" value="ECO:0007669"/>
    <property type="project" value="InterPro"/>
</dbReference>
<evidence type="ECO:0000256" key="1">
    <source>
        <dbReference type="SAM" id="SignalP"/>
    </source>
</evidence>
<dbReference type="Gene3D" id="1.50.10.20">
    <property type="match status" value="1"/>
</dbReference>